<evidence type="ECO:0000313" key="8">
    <source>
        <dbReference type="EMBL" id="SJZ81000.1"/>
    </source>
</evidence>
<evidence type="ECO:0000259" key="6">
    <source>
        <dbReference type="Pfam" id="PF07980"/>
    </source>
</evidence>
<dbReference type="Proteomes" id="UP000190888">
    <property type="component" value="Unassembled WGS sequence"/>
</dbReference>
<dbReference type="Gene3D" id="1.25.40.390">
    <property type="match status" value="1"/>
</dbReference>
<dbReference type="Gene3D" id="1.25.40.900">
    <property type="match status" value="1"/>
</dbReference>
<dbReference type="Pfam" id="PF14322">
    <property type="entry name" value="SusD-like_3"/>
    <property type="match status" value="1"/>
</dbReference>
<dbReference type="GO" id="GO:0009279">
    <property type="term" value="C:cell outer membrane"/>
    <property type="evidence" value="ECO:0007669"/>
    <property type="project" value="UniProtKB-SubCell"/>
</dbReference>
<keyword evidence="5" id="KW-0998">Cell outer membrane</keyword>
<dbReference type="SUPFAM" id="SSF48452">
    <property type="entry name" value="TPR-like"/>
    <property type="match status" value="1"/>
</dbReference>
<evidence type="ECO:0000313" key="9">
    <source>
        <dbReference type="Proteomes" id="UP000190888"/>
    </source>
</evidence>
<dbReference type="AlphaFoldDB" id="A0A1T4NNV5"/>
<reference evidence="8 9" key="1">
    <citation type="submission" date="2017-02" db="EMBL/GenBank/DDBJ databases">
        <authorList>
            <person name="Peterson S.W."/>
        </authorList>
    </citation>
    <scope>NUCLEOTIDE SEQUENCE [LARGE SCALE GENOMIC DNA]</scope>
    <source>
        <strain evidence="8 9">DSM 22335</strain>
    </source>
</reference>
<evidence type="ECO:0000256" key="2">
    <source>
        <dbReference type="ARBA" id="ARBA00006275"/>
    </source>
</evidence>
<dbReference type="InterPro" id="IPR011990">
    <property type="entry name" value="TPR-like_helical_dom_sf"/>
</dbReference>
<protein>
    <submittedName>
        <fullName evidence="8">Starch-binding associating with outer membrane</fullName>
    </submittedName>
</protein>
<evidence type="ECO:0000256" key="3">
    <source>
        <dbReference type="ARBA" id="ARBA00022729"/>
    </source>
</evidence>
<feature type="domain" description="SusD-like N-terminal" evidence="7">
    <location>
        <begin position="70"/>
        <end position="228"/>
    </location>
</feature>
<evidence type="ECO:0000256" key="4">
    <source>
        <dbReference type="ARBA" id="ARBA00023136"/>
    </source>
</evidence>
<dbReference type="OrthoDB" id="1080118at2"/>
<dbReference type="InterPro" id="IPR033985">
    <property type="entry name" value="SusD-like_N"/>
</dbReference>
<dbReference type="PROSITE" id="PS51257">
    <property type="entry name" value="PROKAR_LIPOPROTEIN"/>
    <property type="match status" value="1"/>
</dbReference>
<name>A0A1T4NNV5_9BACT</name>
<dbReference type="STRING" id="413434.SAMN04488132_104342"/>
<dbReference type="EMBL" id="FUWH01000004">
    <property type="protein sequence ID" value="SJZ81000.1"/>
    <property type="molecule type" value="Genomic_DNA"/>
</dbReference>
<evidence type="ECO:0000259" key="7">
    <source>
        <dbReference type="Pfam" id="PF14322"/>
    </source>
</evidence>
<organism evidence="8 9">
    <name type="scientific">Sediminibacterium ginsengisoli</name>
    <dbReference type="NCBI Taxonomy" id="413434"/>
    <lineage>
        <taxon>Bacteria</taxon>
        <taxon>Pseudomonadati</taxon>
        <taxon>Bacteroidota</taxon>
        <taxon>Chitinophagia</taxon>
        <taxon>Chitinophagales</taxon>
        <taxon>Chitinophagaceae</taxon>
        <taxon>Sediminibacterium</taxon>
    </lineage>
</organism>
<proteinExistence type="inferred from homology"/>
<gene>
    <name evidence="8" type="ORF">SAMN04488132_104342</name>
</gene>
<dbReference type="Pfam" id="PF07980">
    <property type="entry name" value="SusD_RagB"/>
    <property type="match status" value="1"/>
</dbReference>
<keyword evidence="4" id="KW-0472">Membrane</keyword>
<evidence type="ECO:0000256" key="1">
    <source>
        <dbReference type="ARBA" id="ARBA00004442"/>
    </source>
</evidence>
<accession>A0A1T4NNV5</accession>
<evidence type="ECO:0000256" key="5">
    <source>
        <dbReference type="ARBA" id="ARBA00023237"/>
    </source>
</evidence>
<dbReference type="RefSeq" id="WP_078831301.1">
    <property type="nucleotide sequence ID" value="NZ_FUWH01000004.1"/>
</dbReference>
<dbReference type="Gene3D" id="2.20.20.130">
    <property type="match status" value="1"/>
</dbReference>
<sequence>MKLFKYFIYTALGGSLLTGCSKELDLKPTDGFTDANAFRTIADAQLAANGAYGRYGTNANTIYSTALVSDETKIGADNAGQGALTFRYQYSADGTTGGDVTAAYTGYYQMIDQVNRTLDKLPTVIATPAEEPRRNILKGQLLALRALAHFDLLQLYSKAYSANEKGIPIMLTSNIYAQPKRNTMGEVMTQIEKDMADAFALLPAVTPSTFSDTVMNQVNINAYRAKIALFKGDYQNAVTYATNVISSNVKPLASAADFPGIWTDANTTETLFRIRYSTGTTMGALWTTTGNLVYIAPSDKLIATYGTGDIRKAAYIGTYSGTTKNYVNKYFNSSKGGRVVDMKAIRIAEVYLIRAEAYAKLAVPDVNAGTNDLNEVRSKRITGYTNATFNNAGDLITAVLAERFKELCFEGTRLFDLKRNNLPVSRNASDVGSAAWQTLPAGNYRFVFPIPQYELLANPNNVQNDGY</sequence>
<comment type="subcellular location">
    <subcellularLocation>
        <location evidence="1">Cell outer membrane</location>
    </subcellularLocation>
</comment>
<keyword evidence="9" id="KW-1185">Reference proteome</keyword>
<feature type="domain" description="RagB/SusD" evidence="6">
    <location>
        <begin position="322"/>
        <end position="467"/>
    </location>
</feature>
<comment type="similarity">
    <text evidence="2">Belongs to the SusD family.</text>
</comment>
<keyword evidence="3" id="KW-0732">Signal</keyword>
<dbReference type="InterPro" id="IPR012944">
    <property type="entry name" value="SusD_RagB_dom"/>
</dbReference>